<evidence type="ECO:0000256" key="5">
    <source>
        <dbReference type="SAM" id="MobiDB-lite"/>
    </source>
</evidence>
<dbReference type="CDD" id="cd22005">
    <property type="entry name" value="HMG-box_AtHMGB1-like"/>
    <property type="match status" value="1"/>
</dbReference>
<keyword evidence="2 4" id="KW-0238">DNA-binding</keyword>
<evidence type="ECO:0000256" key="1">
    <source>
        <dbReference type="ARBA" id="ARBA00004123"/>
    </source>
</evidence>
<dbReference type="Gene3D" id="1.10.30.10">
    <property type="entry name" value="High mobility group box domain"/>
    <property type="match status" value="1"/>
</dbReference>
<evidence type="ECO:0000256" key="4">
    <source>
        <dbReference type="PROSITE-ProRule" id="PRU00267"/>
    </source>
</evidence>
<gene>
    <name evidence="7" type="ORF">MUK42_29097</name>
</gene>
<keyword evidence="8" id="KW-1185">Reference proteome</keyword>
<dbReference type="InterPro" id="IPR009071">
    <property type="entry name" value="HMG_box_dom"/>
</dbReference>
<dbReference type="GO" id="GO:0005634">
    <property type="term" value="C:nucleus"/>
    <property type="evidence" value="ECO:0007669"/>
    <property type="project" value="UniProtKB-SubCell"/>
</dbReference>
<dbReference type="OrthoDB" id="1925847at2759"/>
<dbReference type="SUPFAM" id="SSF47095">
    <property type="entry name" value="HMG-box"/>
    <property type="match status" value="1"/>
</dbReference>
<dbReference type="EMBL" id="CP097506">
    <property type="protein sequence ID" value="URD97370.1"/>
    <property type="molecule type" value="Genomic_DNA"/>
</dbReference>
<dbReference type="AlphaFoldDB" id="A0A9E7FKE9"/>
<accession>A0A9E7FKE9</accession>
<evidence type="ECO:0000259" key="6">
    <source>
        <dbReference type="PROSITE" id="PS50118"/>
    </source>
</evidence>
<evidence type="ECO:0000256" key="3">
    <source>
        <dbReference type="ARBA" id="ARBA00023242"/>
    </source>
</evidence>
<dbReference type="PANTHER" id="PTHR46261">
    <property type="entry name" value="HIGH MOBILITY GROUP B PROTEIN 4-RELATED"/>
    <property type="match status" value="1"/>
</dbReference>
<comment type="subcellular location">
    <subcellularLocation>
        <location evidence="1">Nucleus</location>
    </subcellularLocation>
</comment>
<sequence length="147" mass="16468">MRGGKSKAVASRKDADKVAGKRKAAGDEDKKAKRGKVSKDANKPKRPPSAFFVFMEEFRKTFKEKHPDNKKVSVVSKAGGNNWKSMSEAEKAPYVDKAAKRKAEYEKSMALYNKKQSEEVEGEGSDKSKSEVDDEEDGDEEEEEDEE</sequence>
<feature type="domain" description="HMG box" evidence="6">
    <location>
        <begin position="44"/>
        <end position="113"/>
    </location>
</feature>
<feature type="DNA-binding region" description="HMG box" evidence="4">
    <location>
        <begin position="44"/>
        <end position="113"/>
    </location>
</feature>
<dbReference type="InterPro" id="IPR031061">
    <property type="entry name" value="HMGB_plant"/>
</dbReference>
<feature type="compositionally biased region" description="Basic and acidic residues" evidence="5">
    <location>
        <begin position="87"/>
        <end position="107"/>
    </location>
</feature>
<feature type="compositionally biased region" description="Basic and acidic residues" evidence="5">
    <location>
        <begin position="11"/>
        <end position="43"/>
    </location>
</feature>
<keyword evidence="3 4" id="KW-0539">Nucleus</keyword>
<proteinExistence type="predicted"/>
<feature type="region of interest" description="Disordered" evidence="5">
    <location>
        <begin position="80"/>
        <end position="147"/>
    </location>
</feature>
<evidence type="ECO:0000313" key="8">
    <source>
        <dbReference type="Proteomes" id="UP001055439"/>
    </source>
</evidence>
<reference evidence="7" key="1">
    <citation type="submission" date="2022-05" db="EMBL/GenBank/DDBJ databases">
        <title>The Musa troglodytarum L. genome provides insights into the mechanism of non-climacteric behaviour and enrichment of carotenoids.</title>
        <authorList>
            <person name="Wang J."/>
        </authorList>
    </citation>
    <scope>NUCLEOTIDE SEQUENCE</scope>
    <source>
        <tissue evidence="7">Leaf</tissue>
    </source>
</reference>
<dbReference type="Proteomes" id="UP001055439">
    <property type="component" value="Chromosome 4"/>
</dbReference>
<dbReference type="PROSITE" id="PS50118">
    <property type="entry name" value="HMG_BOX_2"/>
    <property type="match status" value="1"/>
</dbReference>
<feature type="compositionally biased region" description="Acidic residues" evidence="5">
    <location>
        <begin position="132"/>
        <end position="147"/>
    </location>
</feature>
<organism evidence="7 8">
    <name type="scientific">Musa troglodytarum</name>
    <name type="common">fe'i banana</name>
    <dbReference type="NCBI Taxonomy" id="320322"/>
    <lineage>
        <taxon>Eukaryota</taxon>
        <taxon>Viridiplantae</taxon>
        <taxon>Streptophyta</taxon>
        <taxon>Embryophyta</taxon>
        <taxon>Tracheophyta</taxon>
        <taxon>Spermatophyta</taxon>
        <taxon>Magnoliopsida</taxon>
        <taxon>Liliopsida</taxon>
        <taxon>Zingiberales</taxon>
        <taxon>Musaceae</taxon>
        <taxon>Musa</taxon>
    </lineage>
</organism>
<dbReference type="Pfam" id="PF00505">
    <property type="entry name" value="HMG_box"/>
    <property type="match status" value="1"/>
</dbReference>
<feature type="region of interest" description="Disordered" evidence="5">
    <location>
        <begin position="1"/>
        <end position="50"/>
    </location>
</feature>
<evidence type="ECO:0000256" key="2">
    <source>
        <dbReference type="ARBA" id="ARBA00023125"/>
    </source>
</evidence>
<protein>
    <submittedName>
        <fullName evidence="7">Hmg1 2-like protein</fullName>
    </submittedName>
</protein>
<dbReference type="GO" id="GO:0003677">
    <property type="term" value="F:DNA binding"/>
    <property type="evidence" value="ECO:0007669"/>
    <property type="project" value="UniProtKB-UniRule"/>
</dbReference>
<dbReference type="PANTHER" id="PTHR46261:SF35">
    <property type="entry name" value="HIGH MOBILITY GROUP B PROTEIN 4-RELATED"/>
    <property type="match status" value="1"/>
</dbReference>
<evidence type="ECO:0000313" key="7">
    <source>
        <dbReference type="EMBL" id="URD97370.1"/>
    </source>
</evidence>
<dbReference type="EMBL" id="CP097506">
    <property type="protein sequence ID" value="URD97369.1"/>
    <property type="molecule type" value="Genomic_DNA"/>
</dbReference>
<dbReference type="InterPro" id="IPR036910">
    <property type="entry name" value="HMG_box_dom_sf"/>
</dbReference>
<dbReference type="SMART" id="SM00398">
    <property type="entry name" value="HMG"/>
    <property type="match status" value="1"/>
</dbReference>
<name>A0A9E7FKE9_9LILI</name>